<dbReference type="InterPro" id="IPR023213">
    <property type="entry name" value="CAT-like_dom_sf"/>
</dbReference>
<proteinExistence type="predicted"/>
<dbReference type="Gene3D" id="3.30.559.10">
    <property type="entry name" value="Chloramphenicol acetyltransferase-like domain"/>
    <property type="match status" value="1"/>
</dbReference>
<dbReference type="PANTHER" id="PTHR45527:SF1">
    <property type="entry name" value="FATTY ACID SYNTHASE"/>
    <property type="match status" value="1"/>
</dbReference>
<gene>
    <name evidence="3" type="ORF">EKH77_01680</name>
</gene>
<dbReference type="GO" id="GO:0008610">
    <property type="term" value="P:lipid biosynthetic process"/>
    <property type="evidence" value="ECO:0007669"/>
    <property type="project" value="UniProtKB-ARBA"/>
</dbReference>
<keyword evidence="4" id="KW-1185">Reference proteome</keyword>
<feature type="compositionally biased region" description="Low complexity" evidence="1">
    <location>
        <begin position="1"/>
        <end position="15"/>
    </location>
</feature>
<protein>
    <recommendedName>
        <fullName evidence="2">Condensation domain-containing protein</fullName>
    </recommendedName>
</protein>
<dbReference type="GO" id="GO:0044550">
    <property type="term" value="P:secondary metabolite biosynthetic process"/>
    <property type="evidence" value="ECO:0007669"/>
    <property type="project" value="TreeGrafter"/>
</dbReference>
<dbReference type="EMBL" id="CP034587">
    <property type="protein sequence ID" value="AZQ70093.1"/>
    <property type="molecule type" value="Genomic_DNA"/>
</dbReference>
<dbReference type="AlphaFoldDB" id="A0A3Q9FSA7"/>
<dbReference type="SUPFAM" id="SSF52777">
    <property type="entry name" value="CoA-dependent acyltransferases"/>
    <property type="match status" value="2"/>
</dbReference>
<dbReference type="GO" id="GO:0005737">
    <property type="term" value="C:cytoplasm"/>
    <property type="evidence" value="ECO:0007669"/>
    <property type="project" value="TreeGrafter"/>
</dbReference>
<evidence type="ECO:0000313" key="4">
    <source>
        <dbReference type="Proteomes" id="UP000267900"/>
    </source>
</evidence>
<dbReference type="GO" id="GO:0003824">
    <property type="term" value="F:catalytic activity"/>
    <property type="evidence" value="ECO:0007669"/>
    <property type="project" value="InterPro"/>
</dbReference>
<evidence type="ECO:0000256" key="1">
    <source>
        <dbReference type="SAM" id="MobiDB-lite"/>
    </source>
</evidence>
<dbReference type="Pfam" id="PF00668">
    <property type="entry name" value="Condensation"/>
    <property type="match status" value="1"/>
</dbReference>
<organism evidence="3 4">
    <name type="scientific">Streptomyces luteoverticillatus</name>
    <name type="common">Streptoverticillium luteoverticillatus</name>
    <dbReference type="NCBI Taxonomy" id="66425"/>
    <lineage>
        <taxon>Bacteria</taxon>
        <taxon>Bacillati</taxon>
        <taxon>Actinomycetota</taxon>
        <taxon>Actinomycetes</taxon>
        <taxon>Kitasatosporales</taxon>
        <taxon>Streptomycetaceae</taxon>
        <taxon>Streptomyces</taxon>
    </lineage>
</organism>
<dbReference type="Gene3D" id="3.30.559.30">
    <property type="entry name" value="Nonribosomal peptide synthetase, condensation domain"/>
    <property type="match status" value="1"/>
</dbReference>
<evidence type="ECO:0000313" key="3">
    <source>
        <dbReference type="EMBL" id="AZQ70093.1"/>
    </source>
</evidence>
<reference evidence="3 4" key="1">
    <citation type="submission" date="2018-12" db="EMBL/GenBank/DDBJ databases">
        <title>The whole draft genome of Streptomyce luteoverticillatus CGMCC 15060.</title>
        <authorList>
            <person name="Feng Z."/>
            <person name="Chen G."/>
            <person name="Zhang J."/>
            <person name="Zhu H."/>
            <person name="Yu X."/>
            <person name="Zhang W."/>
            <person name="Zhang X."/>
        </authorList>
    </citation>
    <scope>NUCLEOTIDE SEQUENCE [LARGE SCALE GENOMIC DNA]</scope>
    <source>
        <strain evidence="3 4">CGMCC 15060</strain>
    </source>
</reference>
<dbReference type="InterPro" id="IPR001242">
    <property type="entry name" value="Condensation_dom"/>
</dbReference>
<accession>A0A3Q9FSA7</accession>
<name>A0A3Q9FSA7_STRLT</name>
<dbReference type="GO" id="GO:0031177">
    <property type="term" value="F:phosphopantetheine binding"/>
    <property type="evidence" value="ECO:0007669"/>
    <property type="project" value="TreeGrafter"/>
</dbReference>
<feature type="region of interest" description="Disordered" evidence="1">
    <location>
        <begin position="1"/>
        <end position="39"/>
    </location>
</feature>
<dbReference type="OrthoDB" id="3528137at2"/>
<dbReference type="Proteomes" id="UP000267900">
    <property type="component" value="Chromosome"/>
</dbReference>
<sequence length="530" mass="57145">MCWARASSTSAWATGRRSRSGCAPAAIRSEPDDRPHDLPSTIKCAGSLVPPVPLPNNDHPLNRRDAHDKRWSTRGRNDGVIERKQVAFTGTRSVEAGLTWSQQEIWSLIEDAAPEDHVYNVVGVIDVPDGTRLDEDHCLRAVSFFVSRHEALRTLFPRDRHGRVFQRVLRKGGVPVAVARADGAGVAGTAAAFREDFASRPFSYADELPVRIGLVVSGGDVRAAVYAFSHMAVDWFGLDALLREVRAYFRDGGNLPPLADDAPRPADLANHQASPEGVARGTRTLRHIETTFGGRPLLPLPPALGTPTTGPRHHRAALRSPAANLATGVIARHMGLSTTSVVLGCAAALLAERTGSGTVDLLLTSSQRFDRDLRHMVATLMQEAYFSVDVTGAADAFEVVKRSWRASITAYRNAGCATDALTELLGRLGDGPDAPLKLSHCFNDKRGRTEPVPLAPGTDPRDLLGDSTLTWLPVTEREPFYLVVDEDGDAMKFSLTCDAAHFAPADTEDFLRALENSLLTAAGRVPAAGG</sequence>
<evidence type="ECO:0000259" key="2">
    <source>
        <dbReference type="Pfam" id="PF00668"/>
    </source>
</evidence>
<dbReference type="GO" id="GO:0043041">
    <property type="term" value="P:amino acid activation for nonribosomal peptide biosynthetic process"/>
    <property type="evidence" value="ECO:0007669"/>
    <property type="project" value="TreeGrafter"/>
</dbReference>
<dbReference type="PANTHER" id="PTHR45527">
    <property type="entry name" value="NONRIBOSOMAL PEPTIDE SYNTHETASE"/>
    <property type="match status" value="1"/>
</dbReference>
<feature type="domain" description="Condensation" evidence="2">
    <location>
        <begin position="98"/>
        <end position="401"/>
    </location>
</feature>